<accession>A0A0E4H049</accession>
<proteinExistence type="predicted"/>
<reference evidence="2 3" key="1">
    <citation type="submission" date="2015-03" db="EMBL/GenBank/DDBJ databases">
        <authorList>
            <person name="Urmite Genomes"/>
        </authorList>
    </citation>
    <scope>NUCLEOTIDE SEQUENCE [LARGE SCALE GENOMIC DNA]</scope>
    <source>
        <strain evidence="2 3">CSUR P1491</strain>
    </source>
</reference>
<protein>
    <recommendedName>
        <fullName evidence="4">Transmembrane protein</fullName>
    </recommendedName>
</protein>
<dbReference type="AlphaFoldDB" id="A0A0E4H049"/>
<evidence type="ECO:0000313" key="3">
    <source>
        <dbReference type="Proteomes" id="UP000199251"/>
    </source>
</evidence>
<dbReference type="EMBL" id="CTEE01000001">
    <property type="protein sequence ID" value="CQD19957.1"/>
    <property type="molecule type" value="Genomic_DNA"/>
</dbReference>
<feature type="transmembrane region" description="Helical" evidence="1">
    <location>
        <begin position="100"/>
        <end position="119"/>
    </location>
</feature>
<gene>
    <name evidence="2" type="ORF">BN1232_04728</name>
</gene>
<keyword evidence="1" id="KW-0472">Membrane</keyword>
<organism evidence="2 3">
    <name type="scientific">Mycobacterium lentiflavum</name>
    <dbReference type="NCBI Taxonomy" id="141349"/>
    <lineage>
        <taxon>Bacteria</taxon>
        <taxon>Bacillati</taxon>
        <taxon>Actinomycetota</taxon>
        <taxon>Actinomycetes</taxon>
        <taxon>Mycobacteriales</taxon>
        <taxon>Mycobacteriaceae</taxon>
        <taxon>Mycobacterium</taxon>
        <taxon>Mycobacterium simiae complex</taxon>
    </lineage>
</organism>
<dbReference type="RefSeq" id="WP_090605838.1">
    <property type="nucleotide sequence ID" value="NZ_CTEE01000001.1"/>
</dbReference>
<dbReference type="InterPro" id="IPR046719">
    <property type="entry name" value="DUF6611"/>
</dbReference>
<evidence type="ECO:0000313" key="2">
    <source>
        <dbReference type="EMBL" id="CQD19957.1"/>
    </source>
</evidence>
<keyword evidence="1" id="KW-1133">Transmembrane helix</keyword>
<name>A0A0E4H049_MYCLN</name>
<dbReference type="Proteomes" id="UP000199251">
    <property type="component" value="Unassembled WGS sequence"/>
</dbReference>
<sequence>MHDTRDRVAQPGMAPPTRTELSARARWSRLLEGAHPWGSFVATVGRYGVQRFQLVVYPPGSSVADRQLARLWRGWPISGAALGLIAMVVLGEVAASPDTVLAFAVGCYVTIGAVLFLTAGPTRVQVRSVSIALMPQAADGCELNRYVEGLSLATMLTRADRLLKVGAISSGEHEGIWREAYERLAAIQV</sequence>
<dbReference type="Pfam" id="PF20315">
    <property type="entry name" value="DUF6611"/>
    <property type="match status" value="1"/>
</dbReference>
<evidence type="ECO:0008006" key="4">
    <source>
        <dbReference type="Google" id="ProtNLM"/>
    </source>
</evidence>
<feature type="transmembrane region" description="Helical" evidence="1">
    <location>
        <begin position="75"/>
        <end position="94"/>
    </location>
</feature>
<keyword evidence="1" id="KW-0812">Transmembrane</keyword>
<evidence type="ECO:0000256" key="1">
    <source>
        <dbReference type="SAM" id="Phobius"/>
    </source>
</evidence>